<feature type="transmembrane region" description="Helical" evidence="7">
    <location>
        <begin position="177"/>
        <end position="201"/>
    </location>
</feature>
<dbReference type="InterPro" id="IPR003557">
    <property type="entry name" value="Cyt_c_biogenesis_CcmC"/>
</dbReference>
<protein>
    <submittedName>
        <fullName evidence="9">Cytochrome c assembly protein</fullName>
    </submittedName>
</protein>
<feature type="domain" description="Cytochrome c assembly protein" evidence="8">
    <location>
        <begin position="4"/>
        <end position="165"/>
    </location>
</feature>
<dbReference type="Proteomes" id="UP000008136">
    <property type="component" value="Chromosome"/>
</dbReference>
<evidence type="ECO:0000313" key="9">
    <source>
        <dbReference type="EMBL" id="AEA47452.1"/>
    </source>
</evidence>
<dbReference type="GeneID" id="10394573"/>
<dbReference type="GO" id="GO:0015232">
    <property type="term" value="F:heme transmembrane transporter activity"/>
    <property type="evidence" value="ECO:0007669"/>
    <property type="project" value="InterPro"/>
</dbReference>
<dbReference type="AlphaFoldDB" id="F2KNX5"/>
<evidence type="ECO:0000256" key="7">
    <source>
        <dbReference type="SAM" id="Phobius"/>
    </source>
</evidence>
<dbReference type="GO" id="GO:0017004">
    <property type="term" value="P:cytochrome complex assembly"/>
    <property type="evidence" value="ECO:0007669"/>
    <property type="project" value="UniProtKB-KW"/>
</dbReference>
<keyword evidence="3 7" id="KW-0812">Transmembrane</keyword>
<evidence type="ECO:0000256" key="6">
    <source>
        <dbReference type="ARBA" id="ARBA00023136"/>
    </source>
</evidence>
<comment type="subcellular location">
    <subcellularLocation>
        <location evidence="1">Membrane</location>
        <topology evidence="1">Multi-pass membrane protein</topology>
    </subcellularLocation>
</comment>
<dbReference type="PANTHER" id="PTHR30071:SF1">
    <property type="entry name" value="CYTOCHROME B_B6 PROTEIN-RELATED"/>
    <property type="match status" value="1"/>
</dbReference>
<evidence type="ECO:0000256" key="1">
    <source>
        <dbReference type="ARBA" id="ARBA00004141"/>
    </source>
</evidence>
<dbReference type="EMBL" id="CP002588">
    <property type="protein sequence ID" value="AEA47452.1"/>
    <property type="molecule type" value="Genomic_DNA"/>
</dbReference>
<feature type="transmembrane region" description="Helical" evidence="7">
    <location>
        <begin position="115"/>
        <end position="133"/>
    </location>
</feature>
<comment type="similarity">
    <text evidence="2">Belongs to the CcmC/CycZ/HelC family.</text>
</comment>
<feature type="transmembrane region" description="Helical" evidence="7">
    <location>
        <begin position="83"/>
        <end position="103"/>
    </location>
</feature>
<reference evidence="9 10" key="1">
    <citation type="submission" date="2011-03" db="EMBL/GenBank/DDBJ databases">
        <title>The complete genome of Archaeoglobus veneficus SNP6.</title>
        <authorList>
            <consortium name="US DOE Joint Genome Institute (JGI-PGF)"/>
            <person name="Lucas S."/>
            <person name="Copeland A."/>
            <person name="Lapidus A."/>
            <person name="Bruce D."/>
            <person name="Goodwin L."/>
            <person name="Pitluck S."/>
            <person name="Kyrpides N."/>
            <person name="Mavromatis K."/>
            <person name="Pagani I."/>
            <person name="Ivanova N."/>
            <person name="Mikhailova N."/>
            <person name="Lu M."/>
            <person name="Detter J.C."/>
            <person name="Tapia R."/>
            <person name="Han C."/>
            <person name="Land M."/>
            <person name="Hauser L."/>
            <person name="Markowitz V."/>
            <person name="Cheng J.-F."/>
            <person name="Hugenholtz P."/>
            <person name="Woyke T."/>
            <person name="Wu D."/>
            <person name="Spring S."/>
            <person name="Brambilla E."/>
            <person name="Klenk H.-P."/>
            <person name="Eisen J.A."/>
        </authorList>
    </citation>
    <scope>NUCLEOTIDE SEQUENCE [LARGE SCALE GENOMIC DNA]</scope>
    <source>
        <strain>SNP6</strain>
    </source>
</reference>
<dbReference type="PRINTS" id="PR01386">
    <property type="entry name" value="CCMCBIOGNSIS"/>
</dbReference>
<keyword evidence="10" id="KW-1185">Reference proteome</keyword>
<keyword evidence="5 7" id="KW-1133">Transmembrane helix</keyword>
<dbReference type="InterPro" id="IPR002541">
    <property type="entry name" value="Cyt_c_assembly"/>
</dbReference>
<evidence type="ECO:0000256" key="5">
    <source>
        <dbReference type="ARBA" id="ARBA00022989"/>
    </source>
</evidence>
<evidence type="ECO:0000313" key="10">
    <source>
        <dbReference type="Proteomes" id="UP000008136"/>
    </source>
</evidence>
<dbReference type="Pfam" id="PF01578">
    <property type="entry name" value="Cytochrom_C_asm"/>
    <property type="match status" value="1"/>
</dbReference>
<accession>F2KNX5</accession>
<name>F2KNX5_ARCVS</name>
<organism evidence="9 10">
    <name type="scientific">Archaeoglobus veneficus (strain DSM 11195 / SNP6)</name>
    <dbReference type="NCBI Taxonomy" id="693661"/>
    <lineage>
        <taxon>Archaea</taxon>
        <taxon>Methanobacteriati</taxon>
        <taxon>Methanobacteriota</taxon>
        <taxon>Archaeoglobi</taxon>
        <taxon>Archaeoglobales</taxon>
        <taxon>Archaeoglobaceae</taxon>
        <taxon>Archaeoglobus</taxon>
    </lineage>
</organism>
<dbReference type="STRING" id="693661.Arcve_1449"/>
<dbReference type="HOGENOM" id="CLU_066538_1_0_2"/>
<sequence length="213" mass="23948">MKKAAVLMVLSLLLFTFASYTALVKLPPSPEPLLRNNYRIIFFHLPSAICSFTAFTVTLIASIQYLRTRDYGWDIISASSAKAGFFMITAALISGSIWAKVAWGSYWNWDPRETTVLILWFAYAAYFALRSSVEDIEERAKVSSILAIFCYVTVPLSYLSTRIYFSLHPSTQELSIGLGIGMALGPMIVSFLLLYVAYMIVDVRLSKMEMEVV</sequence>
<keyword evidence="4" id="KW-0201">Cytochrome c-type biogenesis</keyword>
<evidence type="ECO:0000256" key="2">
    <source>
        <dbReference type="ARBA" id="ARBA00005840"/>
    </source>
</evidence>
<dbReference type="OrthoDB" id="148358at2157"/>
<dbReference type="GO" id="GO:0020037">
    <property type="term" value="F:heme binding"/>
    <property type="evidence" value="ECO:0007669"/>
    <property type="project" value="InterPro"/>
</dbReference>
<evidence type="ECO:0000256" key="3">
    <source>
        <dbReference type="ARBA" id="ARBA00022692"/>
    </source>
</evidence>
<gene>
    <name evidence="9" type="ordered locus">Arcve_1449</name>
</gene>
<evidence type="ECO:0000259" key="8">
    <source>
        <dbReference type="Pfam" id="PF01578"/>
    </source>
</evidence>
<dbReference type="RefSeq" id="WP_013684113.1">
    <property type="nucleotide sequence ID" value="NC_015320.1"/>
</dbReference>
<dbReference type="InterPro" id="IPR045062">
    <property type="entry name" value="Cyt_c_biogenesis_CcsA/CcmC"/>
</dbReference>
<dbReference type="KEGG" id="ave:Arcve_1449"/>
<keyword evidence="6 7" id="KW-0472">Membrane</keyword>
<dbReference type="PANTHER" id="PTHR30071">
    <property type="entry name" value="HEME EXPORTER PROTEIN C"/>
    <property type="match status" value="1"/>
</dbReference>
<feature type="transmembrane region" description="Helical" evidence="7">
    <location>
        <begin position="145"/>
        <end position="165"/>
    </location>
</feature>
<feature type="transmembrane region" description="Helical" evidence="7">
    <location>
        <begin position="40"/>
        <end position="63"/>
    </location>
</feature>
<dbReference type="GO" id="GO:0005886">
    <property type="term" value="C:plasma membrane"/>
    <property type="evidence" value="ECO:0007669"/>
    <property type="project" value="TreeGrafter"/>
</dbReference>
<proteinExistence type="inferred from homology"/>
<evidence type="ECO:0000256" key="4">
    <source>
        <dbReference type="ARBA" id="ARBA00022748"/>
    </source>
</evidence>
<dbReference type="eggNOG" id="arCOG00267">
    <property type="taxonomic scope" value="Archaea"/>
</dbReference>